<dbReference type="EMBL" id="MFNF01000001">
    <property type="protein sequence ID" value="OGH04716.1"/>
    <property type="molecule type" value="Genomic_DNA"/>
</dbReference>
<gene>
    <name evidence="4" type="ORF">A2557_06925</name>
</gene>
<dbReference type="Pfam" id="PF05066">
    <property type="entry name" value="HARE-HTH"/>
    <property type="match status" value="1"/>
</dbReference>
<sequence>MENLNLPWEEAIRKVLEEAEFPMHYEEITKRIIELKLRSSLGATPASTVNARITFSIKKYGDSSPYTRVLSETGRGFYSLRNKPERTNVPGQKKTGPPVPVDEPLEIIIQAFGMYWKRDQIDWEGKNSCKILGNQKNADVQVDCGKQKGIYLLYDGREVIYVGRSVDRPIGVRLFEHTKDRHGSRWDRFSWFGLLPVSENGDLEEKKEFEKIQLGTLIAAFESILIESLETPQNRKGGDNLEVREFIQVPDPEINKKTLMAAVGRL</sequence>
<dbReference type="GO" id="GO:0006355">
    <property type="term" value="P:regulation of DNA-templated transcription"/>
    <property type="evidence" value="ECO:0007669"/>
    <property type="project" value="InterPro"/>
</dbReference>
<name>A0A1F6H304_9PROT</name>
<protein>
    <recommendedName>
        <fullName evidence="3">HTH HARE-type domain-containing protein</fullName>
    </recommendedName>
</protein>
<feature type="domain" description="HTH HARE-type" evidence="3">
    <location>
        <begin position="6"/>
        <end position="83"/>
    </location>
</feature>
<feature type="region of interest" description="Disordered" evidence="2">
    <location>
        <begin position="81"/>
        <end position="100"/>
    </location>
</feature>
<accession>A0A1F6H304</accession>
<evidence type="ECO:0000313" key="5">
    <source>
        <dbReference type="Proteomes" id="UP000177583"/>
    </source>
</evidence>
<evidence type="ECO:0000259" key="3">
    <source>
        <dbReference type="PROSITE" id="PS51913"/>
    </source>
</evidence>
<evidence type="ECO:0000313" key="4">
    <source>
        <dbReference type="EMBL" id="OGH04716.1"/>
    </source>
</evidence>
<comment type="caution">
    <text evidence="4">The sequence shown here is derived from an EMBL/GenBank/DDBJ whole genome shotgun (WGS) entry which is preliminary data.</text>
</comment>
<dbReference type="AlphaFoldDB" id="A0A1F6H304"/>
<dbReference type="PROSITE" id="PS51913">
    <property type="entry name" value="HTH_HARE"/>
    <property type="match status" value="1"/>
</dbReference>
<evidence type="ECO:0000256" key="2">
    <source>
        <dbReference type="SAM" id="MobiDB-lite"/>
    </source>
</evidence>
<dbReference type="Proteomes" id="UP000177583">
    <property type="component" value="Unassembled WGS sequence"/>
</dbReference>
<dbReference type="CDD" id="cd00719">
    <property type="entry name" value="GIY-YIG_SF"/>
    <property type="match status" value="1"/>
</dbReference>
<proteinExistence type="predicted"/>
<evidence type="ECO:0000256" key="1">
    <source>
        <dbReference type="ARBA" id="ARBA00023163"/>
    </source>
</evidence>
<dbReference type="InterPro" id="IPR007759">
    <property type="entry name" value="Asxl_HARE-HTH"/>
</dbReference>
<keyword evidence="1" id="KW-0804">Transcription</keyword>
<reference evidence="4 5" key="1">
    <citation type="journal article" date="2016" name="Nat. Commun.">
        <title>Thousands of microbial genomes shed light on interconnected biogeochemical processes in an aquifer system.</title>
        <authorList>
            <person name="Anantharaman K."/>
            <person name="Brown C.T."/>
            <person name="Hug L.A."/>
            <person name="Sharon I."/>
            <person name="Castelle C.J."/>
            <person name="Probst A.J."/>
            <person name="Thomas B.C."/>
            <person name="Singh A."/>
            <person name="Wilkins M.J."/>
            <person name="Karaoz U."/>
            <person name="Brodie E.L."/>
            <person name="Williams K.H."/>
            <person name="Hubbard S.S."/>
            <person name="Banfield J.F."/>
        </authorList>
    </citation>
    <scope>NUCLEOTIDE SEQUENCE [LARGE SCALE GENOMIC DNA]</scope>
</reference>
<organism evidence="4 5">
    <name type="scientific">Candidatus Lambdaproteobacteria bacterium RIFOXYD2_FULL_56_26</name>
    <dbReference type="NCBI Taxonomy" id="1817773"/>
    <lineage>
        <taxon>Bacteria</taxon>
        <taxon>Pseudomonadati</taxon>
        <taxon>Pseudomonadota</taxon>
        <taxon>Candidatus Lambdaproteobacteria</taxon>
    </lineage>
</organism>